<evidence type="ECO:0000256" key="2">
    <source>
        <dbReference type="ARBA" id="ARBA00022448"/>
    </source>
</evidence>
<keyword evidence="5 7" id="KW-1133">Transmembrane helix</keyword>
<dbReference type="InterPro" id="IPR035906">
    <property type="entry name" value="MetI-like_sf"/>
</dbReference>
<evidence type="ECO:0000259" key="8">
    <source>
        <dbReference type="PROSITE" id="PS50928"/>
    </source>
</evidence>
<dbReference type="AlphaFoldDB" id="A0A926I3B8"/>
<dbReference type="SUPFAM" id="SSF161098">
    <property type="entry name" value="MetI-like"/>
    <property type="match status" value="1"/>
</dbReference>
<comment type="subcellular location">
    <subcellularLocation>
        <location evidence="1 7">Cell membrane</location>
        <topology evidence="1 7">Multi-pass membrane protein</topology>
    </subcellularLocation>
</comment>
<feature type="transmembrane region" description="Helical" evidence="7">
    <location>
        <begin position="109"/>
        <end position="133"/>
    </location>
</feature>
<feature type="transmembrane region" description="Helical" evidence="7">
    <location>
        <begin position="79"/>
        <end position="103"/>
    </location>
</feature>
<dbReference type="InterPro" id="IPR000515">
    <property type="entry name" value="MetI-like"/>
</dbReference>
<dbReference type="PROSITE" id="PS50928">
    <property type="entry name" value="ABC_TM1"/>
    <property type="match status" value="1"/>
</dbReference>
<dbReference type="Proteomes" id="UP000657006">
    <property type="component" value="Unassembled WGS sequence"/>
</dbReference>
<dbReference type="Pfam" id="PF00528">
    <property type="entry name" value="BPD_transp_1"/>
    <property type="match status" value="1"/>
</dbReference>
<evidence type="ECO:0000256" key="3">
    <source>
        <dbReference type="ARBA" id="ARBA00022475"/>
    </source>
</evidence>
<feature type="domain" description="ABC transmembrane type-1" evidence="8">
    <location>
        <begin position="73"/>
        <end position="290"/>
    </location>
</feature>
<gene>
    <name evidence="9" type="ORF">H8730_15620</name>
</gene>
<dbReference type="InterPro" id="IPR050809">
    <property type="entry name" value="UgpAE/MalFG_permease"/>
</dbReference>
<keyword evidence="4 7" id="KW-0812">Transmembrane</keyword>
<accession>A0A926I3B8</accession>
<sequence>MNLLRNSWKNRWLIVMSLPALILFIMFSYIPMFGLVLAFKKFDYSKGIFGSPWCGLNNFRLLFISGQTFWRLTRNTVGYYLLFTITGTIGNVFLAIGIYEFAYKKLGKFFQSCMILPTFITYIAVTFIVYACLRTDGGLVNRLLGKNINWYLNADAWPVILLIVRTWKSVGYGSVLYLSVLAGIDTQLYEAAALDGANARQKMWHITLPMLLPMVAIMTLLGLGSIMYSDTGLFYQVTKNVGALYRTTQVLDSYVLNAIMSSTDFSLTSAITFYQSVVGCIMVVGTNAIVRKVSPENALF</sequence>
<feature type="transmembrane region" description="Helical" evidence="7">
    <location>
        <begin position="12"/>
        <end position="39"/>
    </location>
</feature>
<evidence type="ECO:0000256" key="6">
    <source>
        <dbReference type="ARBA" id="ARBA00023136"/>
    </source>
</evidence>
<dbReference type="GO" id="GO:0005886">
    <property type="term" value="C:plasma membrane"/>
    <property type="evidence" value="ECO:0007669"/>
    <property type="project" value="UniProtKB-SubCell"/>
</dbReference>
<feature type="transmembrane region" description="Helical" evidence="7">
    <location>
        <begin position="271"/>
        <end position="290"/>
    </location>
</feature>
<proteinExistence type="inferred from homology"/>
<keyword evidence="3" id="KW-1003">Cell membrane</keyword>
<dbReference type="CDD" id="cd06261">
    <property type="entry name" value="TM_PBP2"/>
    <property type="match status" value="1"/>
</dbReference>
<keyword evidence="2 7" id="KW-0813">Transport</keyword>
<dbReference type="EMBL" id="JACRSQ010000038">
    <property type="protein sequence ID" value="MBC8544971.1"/>
    <property type="molecule type" value="Genomic_DNA"/>
</dbReference>
<evidence type="ECO:0000313" key="10">
    <source>
        <dbReference type="Proteomes" id="UP000657006"/>
    </source>
</evidence>
<reference evidence="9" key="1">
    <citation type="submission" date="2020-08" db="EMBL/GenBank/DDBJ databases">
        <title>Genome public.</title>
        <authorList>
            <person name="Liu C."/>
            <person name="Sun Q."/>
        </authorList>
    </citation>
    <scope>NUCLEOTIDE SEQUENCE</scope>
    <source>
        <strain evidence="9">NSJ-32</strain>
    </source>
</reference>
<dbReference type="PANTHER" id="PTHR43227:SF11">
    <property type="entry name" value="BLL4140 PROTEIN"/>
    <property type="match status" value="1"/>
</dbReference>
<evidence type="ECO:0000256" key="1">
    <source>
        <dbReference type="ARBA" id="ARBA00004651"/>
    </source>
</evidence>
<comment type="caution">
    <text evidence="9">The sequence shown here is derived from an EMBL/GenBank/DDBJ whole genome shotgun (WGS) entry which is preliminary data.</text>
</comment>
<dbReference type="Gene3D" id="1.10.3720.10">
    <property type="entry name" value="MetI-like"/>
    <property type="match status" value="1"/>
</dbReference>
<dbReference type="PANTHER" id="PTHR43227">
    <property type="entry name" value="BLL4140 PROTEIN"/>
    <property type="match status" value="1"/>
</dbReference>
<protein>
    <submittedName>
        <fullName evidence="9">Sugar ABC transporter permease</fullName>
    </submittedName>
</protein>
<dbReference type="GO" id="GO:0055085">
    <property type="term" value="P:transmembrane transport"/>
    <property type="evidence" value="ECO:0007669"/>
    <property type="project" value="InterPro"/>
</dbReference>
<comment type="similarity">
    <text evidence="7">Belongs to the binding-protein-dependent transport system permease family.</text>
</comment>
<keyword evidence="10" id="KW-1185">Reference proteome</keyword>
<evidence type="ECO:0000313" key="9">
    <source>
        <dbReference type="EMBL" id="MBC8544971.1"/>
    </source>
</evidence>
<evidence type="ECO:0000256" key="4">
    <source>
        <dbReference type="ARBA" id="ARBA00022692"/>
    </source>
</evidence>
<dbReference type="RefSeq" id="WP_177716585.1">
    <property type="nucleotide sequence ID" value="NZ_JACRSQ010000038.1"/>
</dbReference>
<evidence type="ECO:0000256" key="5">
    <source>
        <dbReference type="ARBA" id="ARBA00022989"/>
    </source>
</evidence>
<name>A0A926I3B8_9FIRM</name>
<feature type="transmembrane region" description="Helical" evidence="7">
    <location>
        <begin position="210"/>
        <end position="228"/>
    </location>
</feature>
<evidence type="ECO:0000256" key="7">
    <source>
        <dbReference type="RuleBase" id="RU363032"/>
    </source>
</evidence>
<keyword evidence="6 7" id="KW-0472">Membrane</keyword>
<organism evidence="9 10">
    <name type="scientific">Bianquea renquensis</name>
    <dbReference type="NCBI Taxonomy" id="2763661"/>
    <lineage>
        <taxon>Bacteria</taxon>
        <taxon>Bacillati</taxon>
        <taxon>Bacillota</taxon>
        <taxon>Clostridia</taxon>
        <taxon>Eubacteriales</taxon>
        <taxon>Bianqueaceae</taxon>
        <taxon>Bianquea</taxon>
    </lineage>
</organism>